<dbReference type="InterPro" id="IPR036388">
    <property type="entry name" value="WH-like_DNA-bd_sf"/>
</dbReference>
<accession>A0ABQ3UXG0</accession>
<dbReference type="Gene3D" id="1.10.10.10">
    <property type="entry name" value="Winged helix-like DNA-binding domain superfamily/Winged helix DNA-binding domain"/>
    <property type="match status" value="1"/>
</dbReference>
<dbReference type="EMBL" id="BNJG01000002">
    <property type="protein sequence ID" value="GHO57257.1"/>
    <property type="molecule type" value="Genomic_DNA"/>
</dbReference>
<proteinExistence type="predicted"/>
<dbReference type="Proteomes" id="UP000654345">
    <property type="component" value="Unassembled WGS sequence"/>
</dbReference>
<gene>
    <name evidence="1" type="ORF">KSB_57320</name>
</gene>
<name>A0ABQ3UXG0_9CHLR</name>
<keyword evidence="2" id="KW-1185">Reference proteome</keyword>
<evidence type="ECO:0000313" key="1">
    <source>
        <dbReference type="EMBL" id="GHO57257.1"/>
    </source>
</evidence>
<reference evidence="1 2" key="1">
    <citation type="journal article" date="2021" name="Int. J. Syst. Evol. Microbiol.">
        <title>Reticulibacter mediterranei gen. nov., sp. nov., within the new family Reticulibacteraceae fam. nov., and Ktedonospora formicarum gen. nov., sp. nov., Ktedonobacter robiniae sp. nov., Dictyobacter formicarum sp. nov. and Dictyobacter arantiisoli sp. nov., belonging to the class Ktedonobacteria.</title>
        <authorList>
            <person name="Yabe S."/>
            <person name="Zheng Y."/>
            <person name="Wang C.M."/>
            <person name="Sakai Y."/>
            <person name="Abe K."/>
            <person name="Yokota A."/>
            <person name="Donadio S."/>
            <person name="Cavaletti L."/>
            <person name="Monciardini P."/>
        </authorList>
    </citation>
    <scope>NUCLEOTIDE SEQUENCE [LARGE SCALE GENOMIC DNA]</scope>
    <source>
        <strain evidence="1 2">SOSP1-30</strain>
    </source>
</reference>
<organism evidence="1 2">
    <name type="scientific">Ktedonobacter robiniae</name>
    <dbReference type="NCBI Taxonomy" id="2778365"/>
    <lineage>
        <taxon>Bacteria</taxon>
        <taxon>Bacillati</taxon>
        <taxon>Chloroflexota</taxon>
        <taxon>Ktedonobacteria</taxon>
        <taxon>Ktedonobacterales</taxon>
        <taxon>Ktedonobacteraceae</taxon>
        <taxon>Ktedonobacter</taxon>
    </lineage>
</organism>
<evidence type="ECO:0000313" key="2">
    <source>
        <dbReference type="Proteomes" id="UP000654345"/>
    </source>
</evidence>
<evidence type="ECO:0008006" key="3">
    <source>
        <dbReference type="Google" id="ProtNLM"/>
    </source>
</evidence>
<protein>
    <recommendedName>
        <fullName evidence="3">MarR family transcriptional regulator</fullName>
    </recommendedName>
</protein>
<comment type="caution">
    <text evidence="1">The sequence shown here is derived from an EMBL/GenBank/DDBJ whole genome shotgun (WGS) entry which is preliminary data.</text>
</comment>
<sequence>MMEEEFTALPMRQRVVLRLVLTKVNGVRSVEEIKAQLQLSPETVESALAYLRARNIIE</sequence>